<evidence type="ECO:0000313" key="1">
    <source>
        <dbReference type="EMBL" id="KKL79679.1"/>
    </source>
</evidence>
<reference evidence="1" key="1">
    <citation type="journal article" date="2015" name="Nature">
        <title>Complex archaea that bridge the gap between prokaryotes and eukaryotes.</title>
        <authorList>
            <person name="Spang A."/>
            <person name="Saw J.H."/>
            <person name="Jorgensen S.L."/>
            <person name="Zaremba-Niedzwiedzka K."/>
            <person name="Martijn J."/>
            <person name="Lind A.E."/>
            <person name="van Eijk R."/>
            <person name="Schleper C."/>
            <person name="Guy L."/>
            <person name="Ettema T.J."/>
        </authorList>
    </citation>
    <scope>NUCLEOTIDE SEQUENCE</scope>
</reference>
<dbReference type="EMBL" id="LAZR01023094">
    <property type="protein sequence ID" value="KKL79679.1"/>
    <property type="molecule type" value="Genomic_DNA"/>
</dbReference>
<gene>
    <name evidence="1" type="ORF">LCGC14_2012380</name>
</gene>
<proteinExistence type="predicted"/>
<dbReference type="AlphaFoldDB" id="A0A0F9F037"/>
<sequence>MATTTLSHALADCVDALSKGECLEACLDRYPEHRDRLQPLLEVAQALQDHQPEPTLSRHFLAELKMKLTTEANETPKGGEAHRKRS</sequence>
<name>A0A0F9F037_9ZZZZ</name>
<accession>A0A0F9F037</accession>
<comment type="caution">
    <text evidence="1">The sequence shown here is derived from an EMBL/GenBank/DDBJ whole genome shotgun (WGS) entry which is preliminary data.</text>
</comment>
<organism evidence="1">
    <name type="scientific">marine sediment metagenome</name>
    <dbReference type="NCBI Taxonomy" id="412755"/>
    <lineage>
        <taxon>unclassified sequences</taxon>
        <taxon>metagenomes</taxon>
        <taxon>ecological metagenomes</taxon>
    </lineage>
</organism>
<protein>
    <submittedName>
        <fullName evidence="1">Uncharacterized protein</fullName>
    </submittedName>
</protein>